<proteinExistence type="predicted"/>
<dbReference type="HOGENOM" id="CLU_1359269_0_0_10"/>
<name>G8R7B8_OWEHD</name>
<dbReference type="STRING" id="926562.Oweho_0207"/>
<reference evidence="2 3" key="1">
    <citation type="journal article" date="2012" name="Stand. Genomic Sci.">
        <title>Genome sequence of the orange-pigmented seawater bacterium Owenweeksia hongkongensis type strain (UST20020801(T)).</title>
        <authorList>
            <person name="Riedel T."/>
            <person name="Held B."/>
            <person name="Nolan M."/>
            <person name="Lucas S."/>
            <person name="Lapidus A."/>
            <person name="Tice H."/>
            <person name="Del Rio T.G."/>
            <person name="Cheng J.F."/>
            <person name="Han C."/>
            <person name="Tapia R."/>
            <person name="Goodwin L.A."/>
            <person name="Pitluck S."/>
            <person name="Liolios K."/>
            <person name="Mavromatis K."/>
            <person name="Pagani I."/>
            <person name="Ivanova N."/>
            <person name="Mikhailova N."/>
            <person name="Pati A."/>
            <person name="Chen A."/>
            <person name="Palaniappan K."/>
            <person name="Rohde M."/>
            <person name="Tindall B.J."/>
            <person name="Detter J.C."/>
            <person name="Goker M."/>
            <person name="Woyke T."/>
            <person name="Bristow J."/>
            <person name="Eisen J.A."/>
            <person name="Markowitz V."/>
            <person name="Hugenholtz P."/>
            <person name="Klenk H.P."/>
            <person name="Kyrpides N.C."/>
        </authorList>
    </citation>
    <scope>NUCLEOTIDE SEQUENCE</scope>
    <source>
        <strain evidence="3">DSM 17368 / JCM 12287 / NRRL B-23963</strain>
    </source>
</reference>
<keyword evidence="3" id="KW-1185">Reference proteome</keyword>
<evidence type="ECO:0008006" key="4">
    <source>
        <dbReference type="Google" id="ProtNLM"/>
    </source>
</evidence>
<dbReference type="Proteomes" id="UP000005631">
    <property type="component" value="Chromosome"/>
</dbReference>
<evidence type="ECO:0000256" key="1">
    <source>
        <dbReference type="SAM" id="SignalP"/>
    </source>
</evidence>
<protein>
    <recommendedName>
        <fullName evidence="4">Lipoprotein</fullName>
    </recommendedName>
</protein>
<dbReference type="AlphaFoldDB" id="G8R7B8"/>
<dbReference type="PROSITE" id="PS51257">
    <property type="entry name" value="PROKAR_LIPOPROTEIN"/>
    <property type="match status" value="1"/>
</dbReference>
<evidence type="ECO:0000313" key="3">
    <source>
        <dbReference type="Proteomes" id="UP000005631"/>
    </source>
</evidence>
<dbReference type="RefSeq" id="WP_014200590.1">
    <property type="nucleotide sequence ID" value="NC_016599.1"/>
</dbReference>
<sequence>MRNTLSLIALLLALQACNKDSYFTLTPTNDIVQFIPNNTTEKRYRSNTDDTLSFLQAGIDTNYIKSSQDIGSTGNVGTLDYVEVREHTATLRGVNNPYKVNYRVYSQYDPSLGSRSRDFLDITFFEDNVEQGKLSFIYTDSLICVSERCGFETTLKLQEKSFSNVYFLKRDSISRQSFYINATKGFVGFRTTDNKIFELID</sequence>
<evidence type="ECO:0000313" key="2">
    <source>
        <dbReference type="EMBL" id="AEV31229.1"/>
    </source>
</evidence>
<gene>
    <name evidence="2" type="ordered locus">Oweho_0207</name>
</gene>
<keyword evidence="1" id="KW-0732">Signal</keyword>
<organism evidence="2 3">
    <name type="scientific">Owenweeksia hongkongensis (strain DSM 17368 / CIP 108786 / JCM 12287 / NRRL B-23963 / UST20020801)</name>
    <dbReference type="NCBI Taxonomy" id="926562"/>
    <lineage>
        <taxon>Bacteria</taxon>
        <taxon>Pseudomonadati</taxon>
        <taxon>Bacteroidota</taxon>
        <taxon>Flavobacteriia</taxon>
        <taxon>Flavobacteriales</taxon>
        <taxon>Owenweeksiaceae</taxon>
        <taxon>Owenweeksia</taxon>
    </lineage>
</organism>
<accession>G8R7B8</accession>
<dbReference type="KEGG" id="oho:Oweho_0207"/>
<feature type="signal peptide" evidence="1">
    <location>
        <begin position="1"/>
        <end position="18"/>
    </location>
</feature>
<dbReference type="EMBL" id="CP003156">
    <property type="protein sequence ID" value="AEV31229.1"/>
    <property type="molecule type" value="Genomic_DNA"/>
</dbReference>
<feature type="chain" id="PRO_5003514413" description="Lipoprotein" evidence="1">
    <location>
        <begin position="19"/>
        <end position="201"/>
    </location>
</feature>